<feature type="compositionally biased region" description="Basic and acidic residues" evidence="1">
    <location>
        <begin position="1"/>
        <end position="17"/>
    </location>
</feature>
<name>A0A812WQY6_SYMPI</name>
<protein>
    <submittedName>
        <fullName evidence="2">Uncharacterized protein</fullName>
    </submittedName>
</protein>
<dbReference type="AlphaFoldDB" id="A0A812WQY6"/>
<evidence type="ECO:0000256" key="1">
    <source>
        <dbReference type="SAM" id="MobiDB-lite"/>
    </source>
</evidence>
<feature type="region of interest" description="Disordered" evidence="1">
    <location>
        <begin position="131"/>
        <end position="173"/>
    </location>
</feature>
<feature type="region of interest" description="Disordered" evidence="1">
    <location>
        <begin position="1"/>
        <end position="34"/>
    </location>
</feature>
<keyword evidence="3" id="KW-1185">Reference proteome</keyword>
<gene>
    <name evidence="2" type="ORF">SPIL2461_LOCUS19643</name>
</gene>
<dbReference type="OrthoDB" id="10436395at2759"/>
<dbReference type="EMBL" id="CAJNIZ010044715">
    <property type="protein sequence ID" value="CAE7698924.1"/>
    <property type="molecule type" value="Genomic_DNA"/>
</dbReference>
<comment type="caution">
    <text evidence="2">The sequence shown here is derived from an EMBL/GenBank/DDBJ whole genome shotgun (WGS) entry which is preliminary data.</text>
</comment>
<evidence type="ECO:0000313" key="2">
    <source>
        <dbReference type="EMBL" id="CAE7698924.1"/>
    </source>
</evidence>
<sequence length="173" mass="18430">MRARELAELRGSEKDLRPGTSRRRSSSAPPTTTVASKFQKALKMAFGTADIRASALSAIKIAAGSLEGLGMPQGSKLSSVLSLLKASKRLGLHLDAADVKKRRSEIGKQAMYRRRSSAMIKVKFMTDRRSGAAGRASMLNSLLPSASGSMQPSRTTSQNVSRAGSFSQETPCA</sequence>
<proteinExistence type="predicted"/>
<reference evidence="2" key="1">
    <citation type="submission" date="2021-02" db="EMBL/GenBank/DDBJ databases">
        <authorList>
            <person name="Dougan E. K."/>
            <person name="Rhodes N."/>
            <person name="Thang M."/>
            <person name="Chan C."/>
        </authorList>
    </citation>
    <scope>NUCLEOTIDE SEQUENCE</scope>
</reference>
<accession>A0A812WQY6</accession>
<evidence type="ECO:0000313" key="3">
    <source>
        <dbReference type="Proteomes" id="UP000649617"/>
    </source>
</evidence>
<organism evidence="2 3">
    <name type="scientific">Symbiodinium pilosum</name>
    <name type="common">Dinoflagellate</name>
    <dbReference type="NCBI Taxonomy" id="2952"/>
    <lineage>
        <taxon>Eukaryota</taxon>
        <taxon>Sar</taxon>
        <taxon>Alveolata</taxon>
        <taxon>Dinophyceae</taxon>
        <taxon>Suessiales</taxon>
        <taxon>Symbiodiniaceae</taxon>
        <taxon>Symbiodinium</taxon>
    </lineage>
</organism>
<dbReference type="Proteomes" id="UP000649617">
    <property type="component" value="Unassembled WGS sequence"/>
</dbReference>
<feature type="compositionally biased region" description="Polar residues" evidence="1">
    <location>
        <begin position="138"/>
        <end position="173"/>
    </location>
</feature>